<dbReference type="Proteomes" id="UP001550378">
    <property type="component" value="Unassembled WGS sequence"/>
</dbReference>
<proteinExistence type="inferred from homology"/>
<evidence type="ECO:0000259" key="4">
    <source>
        <dbReference type="PROSITE" id="PS50173"/>
    </source>
</evidence>
<dbReference type="Gene3D" id="1.10.150.20">
    <property type="entry name" value="5' to 3' exonuclease, C-terminal subdomain"/>
    <property type="match status" value="1"/>
</dbReference>
<evidence type="ECO:0000313" key="6">
    <source>
        <dbReference type="Proteomes" id="UP001550378"/>
    </source>
</evidence>
<evidence type="ECO:0000313" key="5">
    <source>
        <dbReference type="EMBL" id="MEU0707705.1"/>
    </source>
</evidence>
<dbReference type="Pfam" id="PF11799">
    <property type="entry name" value="IMS_C"/>
    <property type="match status" value="1"/>
</dbReference>
<reference evidence="5 6" key="1">
    <citation type="submission" date="2024-06" db="EMBL/GenBank/DDBJ databases">
        <title>The Natural Products Discovery Center: Release of the First 8490 Sequenced Strains for Exploring Actinobacteria Biosynthetic Diversity.</title>
        <authorList>
            <person name="Kalkreuter E."/>
            <person name="Kautsar S.A."/>
            <person name="Yang D."/>
            <person name="Bader C.D."/>
            <person name="Teijaro C.N."/>
            <person name="Fluegel L."/>
            <person name="Davis C.M."/>
            <person name="Simpson J.R."/>
            <person name="Lauterbach L."/>
            <person name="Steele A.D."/>
            <person name="Gui C."/>
            <person name="Meng S."/>
            <person name="Li G."/>
            <person name="Viehrig K."/>
            <person name="Ye F."/>
            <person name="Su P."/>
            <person name="Kiefer A.F."/>
            <person name="Nichols A."/>
            <person name="Cepeda A.J."/>
            <person name="Yan W."/>
            <person name="Fan B."/>
            <person name="Jiang Y."/>
            <person name="Adhikari A."/>
            <person name="Zheng C.-J."/>
            <person name="Schuster L."/>
            <person name="Cowan T.M."/>
            <person name="Smanski M.J."/>
            <person name="Chevrette M.G."/>
            <person name="De Carvalho L.P.S."/>
            <person name="Shen B."/>
        </authorList>
    </citation>
    <scope>NUCLEOTIDE SEQUENCE [LARGE SCALE GENOMIC DNA]</scope>
    <source>
        <strain evidence="5 6">NPDC006337</strain>
    </source>
</reference>
<gene>
    <name evidence="5" type="ORF">ABZ508_10085</name>
</gene>
<evidence type="ECO:0000256" key="3">
    <source>
        <dbReference type="ARBA" id="ARBA00025589"/>
    </source>
</evidence>
<dbReference type="InterPro" id="IPR050356">
    <property type="entry name" value="SulA_CellDiv_inhibitor"/>
</dbReference>
<comment type="similarity">
    <text evidence="1">Belongs to the DNA polymerase type-Y family.</text>
</comment>
<dbReference type="PANTHER" id="PTHR35369">
    <property type="entry name" value="BLR3025 PROTEIN-RELATED"/>
    <property type="match status" value="1"/>
</dbReference>
<dbReference type="EMBL" id="JBEXZR010000006">
    <property type="protein sequence ID" value="MEU0707705.1"/>
    <property type="molecule type" value="Genomic_DNA"/>
</dbReference>
<dbReference type="InterPro" id="IPR043502">
    <property type="entry name" value="DNA/RNA_pol_sf"/>
</dbReference>
<comment type="caution">
    <text evidence="5">The sequence shown here is derived from an EMBL/GenBank/DDBJ whole genome shotgun (WGS) entry which is preliminary data.</text>
</comment>
<dbReference type="PROSITE" id="PS50173">
    <property type="entry name" value="UMUC"/>
    <property type="match status" value="1"/>
</dbReference>
<dbReference type="SUPFAM" id="SSF56672">
    <property type="entry name" value="DNA/RNA polymerases"/>
    <property type="match status" value="1"/>
</dbReference>
<feature type="domain" description="UmuC" evidence="4">
    <location>
        <begin position="30"/>
        <end position="134"/>
    </location>
</feature>
<keyword evidence="6" id="KW-1185">Reference proteome</keyword>
<dbReference type="Gene3D" id="3.30.1490.100">
    <property type="entry name" value="DNA polymerase, Y-family, little finger domain"/>
    <property type="match status" value="1"/>
</dbReference>
<dbReference type="Pfam" id="PF14520">
    <property type="entry name" value="HHH_5"/>
    <property type="match status" value="1"/>
</dbReference>
<dbReference type="Gene3D" id="3.30.70.270">
    <property type="match status" value="1"/>
</dbReference>
<dbReference type="InterPro" id="IPR017961">
    <property type="entry name" value="DNA_pol_Y-fam_little_finger"/>
</dbReference>
<dbReference type="InterPro" id="IPR043128">
    <property type="entry name" value="Rev_trsase/Diguanyl_cyclase"/>
</dbReference>
<accession>A0ABV2W2D9</accession>
<evidence type="ECO:0000256" key="2">
    <source>
        <dbReference type="ARBA" id="ARBA00022763"/>
    </source>
</evidence>
<organism evidence="5 6">
    <name type="scientific">Streptomyces lavendulocolor</name>
    <dbReference type="NCBI Taxonomy" id="67316"/>
    <lineage>
        <taxon>Bacteria</taxon>
        <taxon>Bacillati</taxon>
        <taxon>Actinomycetota</taxon>
        <taxon>Actinomycetes</taxon>
        <taxon>Kitasatosporales</taxon>
        <taxon>Streptomycetaceae</taxon>
        <taxon>Streptomyces</taxon>
    </lineage>
</organism>
<keyword evidence="2" id="KW-0227">DNA damage</keyword>
<protein>
    <submittedName>
        <fullName evidence="5">Helix-hairpin-helix domain-containing protein</fullName>
    </submittedName>
</protein>
<comment type="function">
    <text evidence="3">Poorly processive, error-prone DNA polymerase involved in untargeted mutagenesis. Copies undamaged DNA at stalled replication forks, which arise in vivo from mismatched or misaligned primer ends. These misaligned primers can be extended by PolIV. Exhibits no 3'-5' exonuclease (proofreading) activity. May be involved in translesional synthesis, in conjunction with the beta clamp from PolIII.</text>
</comment>
<dbReference type="InterPro" id="IPR001126">
    <property type="entry name" value="UmuC"/>
</dbReference>
<name>A0ABV2W2D9_9ACTN</name>
<sequence>MSNTQPPRRPRAIVRIHFHTEQRSEALFAQLMGVLSDISPTIEPLPADWSAYMDVTGSLRFWDRDVEGLVAVVRLRLLALHGVQSSAGAGPTRSIAAMAAAVTPPGAATIVGGTPYEIAAFLRPRPAAALPGIGPKTARTLARYGISTVGDLADTQPATLQRILGAAARQIQNLARGIDERPIVPAAAPRSMSATHHFNRDELDTDQHQRITLALAEDLGARLRAASEIAQALTLTVTYADHTHTTRTLTLAEATAHTPALVGTARQLLADLGLQRARVRGIGLRAERLRPAEHATHQLTLDYRDDKLHRLEAALDQARARYGPGIAGAASAFRSVPTA</sequence>
<evidence type="ECO:0000256" key="1">
    <source>
        <dbReference type="ARBA" id="ARBA00010945"/>
    </source>
</evidence>
<dbReference type="InterPro" id="IPR036775">
    <property type="entry name" value="DNA_pol_Y-fam_lit_finger_sf"/>
</dbReference>
<dbReference type="SUPFAM" id="SSF100879">
    <property type="entry name" value="Lesion bypass DNA polymerase (Y-family), little finger domain"/>
    <property type="match status" value="1"/>
</dbReference>
<dbReference type="PANTHER" id="PTHR35369:SF2">
    <property type="entry name" value="BLR3025 PROTEIN"/>
    <property type="match status" value="1"/>
</dbReference>
<dbReference type="RefSeq" id="WP_356577787.1">
    <property type="nucleotide sequence ID" value="NZ_JBEXZP010000005.1"/>
</dbReference>